<dbReference type="RefSeq" id="WP_099115004.1">
    <property type="nucleotide sequence ID" value="NZ_CAWNQI010000047.1"/>
</dbReference>
<sequence length="233" mass="26456">MNVQERVKWNRLRTSLSLSELADYFSRSTYSDDKGYGYSAFEVDGHSISAIYTEKNTVESTAVDPLGNEFTQVVTEYISMRFSLISLSTRLYLLCIYNPPKSIKNFTDKISSDLNYRIGLSSIDIDLNKFHQTLKGKTEISLLKLRKVKVSSLVVNDNAKASIEVSSRKNAIDDLYELTRERKFKIDKMKINCLIDGNQSEFEISKVGSLVGRSDQVPFYTGLVIQQLLDNEG</sequence>
<dbReference type="OrthoDB" id="6636276at2"/>
<gene>
    <name evidence="1" type="ORF">Xmir_02979</name>
</gene>
<name>A0A2D0JMY8_9GAMM</name>
<dbReference type="AlphaFoldDB" id="A0A2D0JMY8"/>
<dbReference type="Proteomes" id="UP000221980">
    <property type="component" value="Unassembled WGS sequence"/>
</dbReference>
<organism evidence="1 2">
    <name type="scientific">Xenorhabdus miraniensis</name>
    <dbReference type="NCBI Taxonomy" id="351674"/>
    <lineage>
        <taxon>Bacteria</taxon>
        <taxon>Pseudomonadati</taxon>
        <taxon>Pseudomonadota</taxon>
        <taxon>Gammaproteobacteria</taxon>
        <taxon>Enterobacterales</taxon>
        <taxon>Morganellaceae</taxon>
        <taxon>Xenorhabdus</taxon>
    </lineage>
</organism>
<protein>
    <submittedName>
        <fullName evidence="1">Uncharacterized protein</fullName>
    </submittedName>
</protein>
<accession>A0A2D0JMY8</accession>
<keyword evidence="2" id="KW-1185">Reference proteome</keyword>
<evidence type="ECO:0000313" key="2">
    <source>
        <dbReference type="Proteomes" id="UP000221980"/>
    </source>
</evidence>
<comment type="caution">
    <text evidence="1">The sequence shown here is derived from an EMBL/GenBank/DDBJ whole genome shotgun (WGS) entry which is preliminary data.</text>
</comment>
<evidence type="ECO:0000313" key="1">
    <source>
        <dbReference type="EMBL" id="PHM47652.1"/>
    </source>
</evidence>
<dbReference type="EMBL" id="NITZ01000016">
    <property type="protein sequence ID" value="PHM47652.1"/>
    <property type="molecule type" value="Genomic_DNA"/>
</dbReference>
<proteinExistence type="predicted"/>
<reference evidence="1 2" key="1">
    <citation type="journal article" date="2017" name="Nat. Microbiol.">
        <title>Natural product diversity associated with the nematode symbionts Photorhabdus and Xenorhabdus.</title>
        <authorList>
            <person name="Tobias N.J."/>
            <person name="Wolff H."/>
            <person name="Djahanschiri B."/>
            <person name="Grundmann F."/>
            <person name="Kronenwerth M."/>
            <person name="Shi Y.M."/>
            <person name="Simonyi S."/>
            <person name="Grun P."/>
            <person name="Shapiro-Ilan D."/>
            <person name="Pidot S.J."/>
            <person name="Stinear T.P."/>
            <person name="Ebersberger I."/>
            <person name="Bode H.B."/>
        </authorList>
    </citation>
    <scope>NUCLEOTIDE SEQUENCE [LARGE SCALE GENOMIC DNA]</scope>
    <source>
        <strain evidence="1 2">DSM 17902</strain>
    </source>
</reference>